<keyword evidence="10" id="KW-1185">Reference proteome</keyword>
<protein>
    <submittedName>
        <fullName evidence="9">Multidrug DMT transporter permease</fullName>
    </submittedName>
</protein>
<evidence type="ECO:0000256" key="6">
    <source>
        <dbReference type="SAM" id="MobiDB-lite"/>
    </source>
</evidence>
<dbReference type="InterPro" id="IPR037185">
    <property type="entry name" value="EmrE-like"/>
</dbReference>
<accession>A0A658QVD5</accession>
<dbReference type="EMBL" id="FCNV02000003">
    <property type="protein sequence ID" value="SAL25860.1"/>
    <property type="molecule type" value="Genomic_DNA"/>
</dbReference>
<keyword evidence="4 7" id="KW-1133">Transmembrane helix</keyword>
<dbReference type="GO" id="GO:0016020">
    <property type="term" value="C:membrane"/>
    <property type="evidence" value="ECO:0007669"/>
    <property type="project" value="UniProtKB-SubCell"/>
</dbReference>
<comment type="caution">
    <text evidence="9">The sequence shown here is derived from an EMBL/GenBank/DDBJ whole genome shotgun (WGS) entry which is preliminary data.</text>
</comment>
<comment type="subcellular location">
    <subcellularLocation>
        <location evidence="1">Membrane</location>
        <topology evidence="1">Multi-pass membrane protein</topology>
    </subcellularLocation>
</comment>
<dbReference type="InterPro" id="IPR050638">
    <property type="entry name" value="AA-Vitamin_Transporters"/>
</dbReference>
<evidence type="ECO:0000256" key="2">
    <source>
        <dbReference type="ARBA" id="ARBA00007362"/>
    </source>
</evidence>
<feature type="transmembrane region" description="Helical" evidence="7">
    <location>
        <begin position="135"/>
        <end position="154"/>
    </location>
</feature>
<evidence type="ECO:0000259" key="8">
    <source>
        <dbReference type="Pfam" id="PF00892"/>
    </source>
</evidence>
<feature type="transmembrane region" description="Helical" evidence="7">
    <location>
        <begin position="111"/>
        <end position="129"/>
    </location>
</feature>
<evidence type="ECO:0000256" key="4">
    <source>
        <dbReference type="ARBA" id="ARBA00022989"/>
    </source>
</evidence>
<dbReference type="Proteomes" id="UP000198263">
    <property type="component" value="Unassembled WGS sequence"/>
</dbReference>
<proteinExistence type="inferred from homology"/>
<feature type="domain" description="EamA" evidence="8">
    <location>
        <begin position="207"/>
        <end position="338"/>
    </location>
</feature>
<evidence type="ECO:0000313" key="9">
    <source>
        <dbReference type="EMBL" id="SAL25860.1"/>
    </source>
</evidence>
<name>A0A658QVD5_9BURK</name>
<evidence type="ECO:0000256" key="3">
    <source>
        <dbReference type="ARBA" id="ARBA00022692"/>
    </source>
</evidence>
<feature type="transmembrane region" description="Helical" evidence="7">
    <location>
        <begin position="299"/>
        <end position="316"/>
    </location>
</feature>
<dbReference type="AlphaFoldDB" id="A0A658QVD5"/>
<evidence type="ECO:0000256" key="5">
    <source>
        <dbReference type="ARBA" id="ARBA00023136"/>
    </source>
</evidence>
<keyword evidence="5 7" id="KW-0472">Membrane</keyword>
<organism evidence="9 10">
    <name type="scientific">Caballeronia concitans</name>
    <dbReference type="NCBI Taxonomy" id="1777133"/>
    <lineage>
        <taxon>Bacteria</taxon>
        <taxon>Pseudomonadati</taxon>
        <taxon>Pseudomonadota</taxon>
        <taxon>Betaproteobacteria</taxon>
        <taxon>Burkholderiales</taxon>
        <taxon>Burkholderiaceae</taxon>
        <taxon>Caballeronia</taxon>
    </lineage>
</organism>
<reference evidence="9 10" key="1">
    <citation type="submission" date="2016-01" db="EMBL/GenBank/DDBJ databases">
        <authorList>
            <person name="Peeters C."/>
        </authorList>
    </citation>
    <scope>NUCLEOTIDE SEQUENCE [LARGE SCALE GENOMIC DNA]</scope>
    <source>
        <strain evidence="9">LMG 29315</strain>
    </source>
</reference>
<feature type="transmembrane region" description="Helical" evidence="7">
    <location>
        <begin position="204"/>
        <end position="223"/>
    </location>
</feature>
<feature type="domain" description="EamA" evidence="8">
    <location>
        <begin position="49"/>
        <end position="180"/>
    </location>
</feature>
<feature type="transmembrane region" description="Helical" evidence="7">
    <location>
        <begin position="77"/>
        <end position="99"/>
    </location>
</feature>
<evidence type="ECO:0000313" key="10">
    <source>
        <dbReference type="Proteomes" id="UP000198263"/>
    </source>
</evidence>
<feature type="transmembrane region" description="Helical" evidence="7">
    <location>
        <begin position="322"/>
        <end position="338"/>
    </location>
</feature>
<feature type="transmembrane region" description="Helical" evidence="7">
    <location>
        <begin position="166"/>
        <end position="184"/>
    </location>
</feature>
<comment type="similarity">
    <text evidence="2">Belongs to the EamA transporter family.</text>
</comment>
<feature type="transmembrane region" description="Helical" evidence="7">
    <location>
        <begin position="235"/>
        <end position="255"/>
    </location>
</feature>
<feature type="transmembrane region" description="Helical" evidence="7">
    <location>
        <begin position="267"/>
        <end position="287"/>
    </location>
</feature>
<evidence type="ECO:0000256" key="7">
    <source>
        <dbReference type="SAM" id="Phobius"/>
    </source>
</evidence>
<dbReference type="Pfam" id="PF00892">
    <property type="entry name" value="EamA"/>
    <property type="match status" value="2"/>
</dbReference>
<sequence>MPARISRSTRSPSNSGAKNKRSARLNKTKRPIALILREFRLNASLMFPLLTASVFVFLWSTGFIVARAITPYVDPNLYLLARFCGTAMLFVAGALIARVRWPTGRDAIRQMFAGALLQGVYLGASYWAVARGLGAGVMALLGALQPLLTAALAARLFGEKLSMRAWSGLALGLAGVALVLAPKIAESVGPAAHAANAVNTAPQWLVVTVAILAVFAITAGTLYQKTSLANADIRSASALQNAGAAIVAAVLAASLGEHRFIPSITTWISLAWGIVMLSGVATTLLVWMVRRGDASRATALLFLAPPLAAIESYVAFGETLGAIQIAGFCVALAGVLLARSQ</sequence>
<dbReference type="InterPro" id="IPR000620">
    <property type="entry name" value="EamA_dom"/>
</dbReference>
<gene>
    <name evidence="9" type="ORF">AWB72_01959</name>
</gene>
<feature type="region of interest" description="Disordered" evidence="6">
    <location>
        <begin position="1"/>
        <end position="24"/>
    </location>
</feature>
<keyword evidence="3 7" id="KW-0812">Transmembrane</keyword>
<feature type="transmembrane region" description="Helical" evidence="7">
    <location>
        <begin position="45"/>
        <end position="65"/>
    </location>
</feature>
<dbReference type="SUPFAM" id="SSF103481">
    <property type="entry name" value="Multidrug resistance efflux transporter EmrE"/>
    <property type="match status" value="2"/>
</dbReference>
<dbReference type="PANTHER" id="PTHR32322:SF2">
    <property type="entry name" value="EAMA DOMAIN-CONTAINING PROTEIN"/>
    <property type="match status" value="1"/>
</dbReference>
<dbReference type="PANTHER" id="PTHR32322">
    <property type="entry name" value="INNER MEMBRANE TRANSPORTER"/>
    <property type="match status" value="1"/>
</dbReference>
<feature type="compositionally biased region" description="Polar residues" evidence="6">
    <location>
        <begin position="1"/>
        <end position="17"/>
    </location>
</feature>
<evidence type="ECO:0000256" key="1">
    <source>
        <dbReference type="ARBA" id="ARBA00004141"/>
    </source>
</evidence>